<name>A0A645H247_9ZZZZ</name>
<accession>A0A645H247</accession>
<dbReference type="EMBL" id="VSSQ01084909">
    <property type="protein sequence ID" value="MPN32740.1"/>
    <property type="molecule type" value="Genomic_DNA"/>
</dbReference>
<comment type="caution">
    <text evidence="3">The sequence shown here is derived from an EMBL/GenBank/DDBJ whole genome shotgun (WGS) entry which is preliminary data.</text>
</comment>
<dbReference type="PANTHER" id="PTHR11358:SF26">
    <property type="entry name" value="GUANIDINO ACID HYDROLASE, MITOCHONDRIAL"/>
    <property type="match status" value="1"/>
</dbReference>
<dbReference type="GO" id="GO:0047971">
    <property type="term" value="F:guanidinobutyrase activity"/>
    <property type="evidence" value="ECO:0007669"/>
    <property type="project" value="UniProtKB-EC"/>
</dbReference>
<dbReference type="Pfam" id="PF00491">
    <property type="entry name" value="Arginase"/>
    <property type="match status" value="1"/>
</dbReference>
<dbReference type="AlphaFoldDB" id="A0A645H247"/>
<dbReference type="PROSITE" id="PS51409">
    <property type="entry name" value="ARGINASE_2"/>
    <property type="match status" value="1"/>
</dbReference>
<dbReference type="SUPFAM" id="SSF52768">
    <property type="entry name" value="Arginase/deacetylase"/>
    <property type="match status" value="1"/>
</dbReference>
<proteinExistence type="predicted"/>
<sequence>MYFSLDLDVLDTAVFPGTGTPEPGGVTFKELLSAVLLLKNLNIVALDVCELSPPLDLSGASTAAACKILRELLLLL</sequence>
<dbReference type="InterPro" id="IPR006035">
    <property type="entry name" value="Ureohydrolase"/>
</dbReference>
<evidence type="ECO:0000256" key="2">
    <source>
        <dbReference type="ARBA" id="ARBA00022801"/>
    </source>
</evidence>
<dbReference type="EC" id="3.5.3.7" evidence="3"/>
<dbReference type="GO" id="GO:0008783">
    <property type="term" value="F:agmatinase activity"/>
    <property type="evidence" value="ECO:0007669"/>
    <property type="project" value="TreeGrafter"/>
</dbReference>
<reference evidence="3" key="1">
    <citation type="submission" date="2019-08" db="EMBL/GenBank/DDBJ databases">
        <authorList>
            <person name="Kucharzyk K."/>
            <person name="Murdoch R.W."/>
            <person name="Higgins S."/>
            <person name="Loffler F."/>
        </authorList>
    </citation>
    <scope>NUCLEOTIDE SEQUENCE</scope>
</reference>
<gene>
    <name evidence="3" type="primary">gbh_2</name>
    <name evidence="3" type="ORF">SDC9_180220</name>
</gene>
<dbReference type="GO" id="GO:0033389">
    <property type="term" value="P:putrescine biosynthetic process from arginine, via agmatine"/>
    <property type="evidence" value="ECO:0007669"/>
    <property type="project" value="TreeGrafter"/>
</dbReference>
<organism evidence="3">
    <name type="scientific">bioreactor metagenome</name>
    <dbReference type="NCBI Taxonomy" id="1076179"/>
    <lineage>
        <taxon>unclassified sequences</taxon>
        <taxon>metagenomes</taxon>
        <taxon>ecological metagenomes</taxon>
    </lineage>
</organism>
<dbReference type="PRINTS" id="PR00116">
    <property type="entry name" value="ARGINASE"/>
</dbReference>
<keyword evidence="2 3" id="KW-0378">Hydrolase</keyword>
<evidence type="ECO:0000256" key="1">
    <source>
        <dbReference type="ARBA" id="ARBA00022723"/>
    </source>
</evidence>
<dbReference type="InterPro" id="IPR023696">
    <property type="entry name" value="Ureohydrolase_dom_sf"/>
</dbReference>
<evidence type="ECO:0000313" key="3">
    <source>
        <dbReference type="EMBL" id="MPN32740.1"/>
    </source>
</evidence>
<dbReference type="GO" id="GO:0046872">
    <property type="term" value="F:metal ion binding"/>
    <property type="evidence" value="ECO:0007669"/>
    <property type="project" value="UniProtKB-KW"/>
</dbReference>
<keyword evidence="1" id="KW-0479">Metal-binding</keyword>
<protein>
    <submittedName>
        <fullName evidence="3">Guanidinobutyrase</fullName>
        <ecNumber evidence="3">3.5.3.7</ecNumber>
    </submittedName>
</protein>
<dbReference type="Gene3D" id="3.40.800.10">
    <property type="entry name" value="Ureohydrolase domain"/>
    <property type="match status" value="1"/>
</dbReference>
<dbReference type="PANTHER" id="PTHR11358">
    <property type="entry name" value="ARGINASE/AGMATINASE"/>
    <property type="match status" value="1"/>
</dbReference>